<sequence length="45" mass="5051">MALNQLSFLVDKAKKEYPSSLKFLMCCSAAFVSETSEINYVTKTI</sequence>
<name>Q5C1F0_SCHJA</name>
<dbReference type="AlphaFoldDB" id="Q5C1F0"/>
<reference evidence="1" key="2">
    <citation type="journal article" date="2006" name="PLoS Pathog.">
        <title>New perspectives on host-parasite interplay by comparative transcriptomic and proteomic analyses of Schistosoma japonicum.</title>
        <authorList>
            <person name="Liu F."/>
            <person name="Lu J."/>
            <person name="Hu W."/>
            <person name="Wang S.Y."/>
            <person name="Cui S.J."/>
            <person name="Chi M."/>
            <person name="Yan Q."/>
            <person name="Wang X.R."/>
            <person name="Song H.D."/>
            <person name="Xu X.N."/>
            <person name="Wang J.J."/>
            <person name="Zhang X.L."/>
            <person name="Zhang X."/>
            <person name="Wang Z.Q."/>
            <person name="Xue C.L."/>
            <person name="Brindley P.J."/>
            <person name="McManus D.P."/>
            <person name="Yang P.Y."/>
            <person name="Feng Z."/>
            <person name="Chen Z."/>
            <person name="Han Z.G."/>
        </authorList>
    </citation>
    <scope>NUCLEOTIDE SEQUENCE</scope>
</reference>
<dbReference type="EMBL" id="AY810636">
    <property type="protein sequence ID" value="AAX26525.1"/>
    <property type="molecule type" value="mRNA"/>
</dbReference>
<proteinExistence type="evidence at transcript level"/>
<protein>
    <submittedName>
        <fullName evidence="1">Uncharacterized protein</fullName>
    </submittedName>
</protein>
<reference evidence="1" key="1">
    <citation type="submission" date="2005-03" db="EMBL/GenBank/DDBJ databases">
        <authorList>
            <person name="Han Z."/>
        </authorList>
    </citation>
    <scope>NUCLEOTIDE SEQUENCE</scope>
</reference>
<evidence type="ECO:0000313" key="1">
    <source>
        <dbReference type="EMBL" id="AAX26525.1"/>
    </source>
</evidence>
<accession>Q5C1F0</accession>
<organism evidence="1">
    <name type="scientific">Schistosoma japonicum</name>
    <name type="common">Blood fluke</name>
    <dbReference type="NCBI Taxonomy" id="6182"/>
    <lineage>
        <taxon>Eukaryota</taxon>
        <taxon>Metazoa</taxon>
        <taxon>Spiralia</taxon>
        <taxon>Lophotrochozoa</taxon>
        <taxon>Platyhelminthes</taxon>
        <taxon>Trematoda</taxon>
        <taxon>Digenea</taxon>
        <taxon>Strigeidida</taxon>
        <taxon>Schistosomatoidea</taxon>
        <taxon>Schistosomatidae</taxon>
        <taxon>Schistosoma</taxon>
    </lineage>
</organism>